<evidence type="ECO:0000313" key="10">
    <source>
        <dbReference type="Proteomes" id="UP001595912"/>
    </source>
</evidence>
<feature type="transmembrane region" description="Helical" evidence="7">
    <location>
        <begin position="294"/>
        <end position="316"/>
    </location>
</feature>
<dbReference type="Pfam" id="PF05977">
    <property type="entry name" value="MFS_3"/>
    <property type="match status" value="1"/>
</dbReference>
<evidence type="ECO:0000256" key="1">
    <source>
        <dbReference type="ARBA" id="ARBA00004651"/>
    </source>
</evidence>
<keyword evidence="2" id="KW-0813">Transport</keyword>
<dbReference type="InterPro" id="IPR020846">
    <property type="entry name" value="MFS_dom"/>
</dbReference>
<feature type="transmembrane region" description="Helical" evidence="7">
    <location>
        <begin position="361"/>
        <end position="380"/>
    </location>
</feature>
<dbReference type="CDD" id="cd06173">
    <property type="entry name" value="MFS_MefA_like"/>
    <property type="match status" value="1"/>
</dbReference>
<keyword evidence="3" id="KW-1003">Cell membrane</keyword>
<evidence type="ECO:0000256" key="6">
    <source>
        <dbReference type="ARBA" id="ARBA00023136"/>
    </source>
</evidence>
<feature type="transmembrane region" description="Helical" evidence="7">
    <location>
        <begin position="336"/>
        <end position="355"/>
    </location>
</feature>
<comment type="subcellular location">
    <subcellularLocation>
        <location evidence="1">Cell membrane</location>
        <topology evidence="1">Multi-pass membrane protein</topology>
    </subcellularLocation>
</comment>
<evidence type="ECO:0000256" key="5">
    <source>
        <dbReference type="ARBA" id="ARBA00022989"/>
    </source>
</evidence>
<feature type="transmembrane region" description="Helical" evidence="7">
    <location>
        <begin position="39"/>
        <end position="58"/>
    </location>
</feature>
<name>A0ABV9VTJ1_9ACTN</name>
<feature type="domain" description="Major facilitator superfamily (MFS) profile" evidence="8">
    <location>
        <begin position="166"/>
        <end position="386"/>
    </location>
</feature>
<feature type="transmembrane region" description="Helical" evidence="7">
    <location>
        <begin position="162"/>
        <end position="183"/>
    </location>
</feature>
<evidence type="ECO:0000256" key="2">
    <source>
        <dbReference type="ARBA" id="ARBA00022448"/>
    </source>
</evidence>
<evidence type="ECO:0000259" key="8">
    <source>
        <dbReference type="PROSITE" id="PS50850"/>
    </source>
</evidence>
<feature type="transmembrane region" description="Helical" evidence="7">
    <location>
        <begin position="204"/>
        <end position="229"/>
    </location>
</feature>
<dbReference type="EMBL" id="JBHSIU010000014">
    <property type="protein sequence ID" value="MFC4999114.1"/>
    <property type="molecule type" value="Genomic_DNA"/>
</dbReference>
<dbReference type="InterPro" id="IPR036259">
    <property type="entry name" value="MFS_trans_sf"/>
</dbReference>
<feature type="transmembrane region" description="Helical" evidence="7">
    <location>
        <begin position="95"/>
        <end position="118"/>
    </location>
</feature>
<keyword evidence="5 7" id="KW-1133">Transmembrane helix</keyword>
<reference evidence="10" key="1">
    <citation type="journal article" date="2019" name="Int. J. Syst. Evol. Microbiol.">
        <title>The Global Catalogue of Microorganisms (GCM) 10K type strain sequencing project: providing services to taxonomists for standard genome sequencing and annotation.</title>
        <authorList>
            <consortium name="The Broad Institute Genomics Platform"/>
            <consortium name="The Broad Institute Genome Sequencing Center for Infectious Disease"/>
            <person name="Wu L."/>
            <person name="Ma J."/>
        </authorList>
    </citation>
    <scope>NUCLEOTIDE SEQUENCE [LARGE SCALE GENOMIC DNA]</scope>
    <source>
        <strain evidence="10">CGMCC 4.7152</strain>
    </source>
</reference>
<gene>
    <name evidence="9" type="ORF">ACFPIJ_14855</name>
</gene>
<keyword evidence="4 7" id="KW-0812">Transmembrane</keyword>
<evidence type="ECO:0000256" key="7">
    <source>
        <dbReference type="SAM" id="Phobius"/>
    </source>
</evidence>
<dbReference type="Gene3D" id="1.20.1250.20">
    <property type="entry name" value="MFS general substrate transporter like domains"/>
    <property type="match status" value="1"/>
</dbReference>
<protein>
    <submittedName>
        <fullName evidence="9">MFS transporter</fullName>
    </submittedName>
</protein>
<keyword evidence="10" id="KW-1185">Reference proteome</keyword>
<evidence type="ECO:0000256" key="3">
    <source>
        <dbReference type="ARBA" id="ARBA00022475"/>
    </source>
</evidence>
<dbReference type="Proteomes" id="UP001595912">
    <property type="component" value="Unassembled WGS sequence"/>
</dbReference>
<dbReference type="PANTHER" id="PTHR23513">
    <property type="entry name" value="INTEGRAL MEMBRANE EFFLUX PROTEIN-RELATED"/>
    <property type="match status" value="1"/>
</dbReference>
<dbReference type="PROSITE" id="PS50850">
    <property type="entry name" value="MFS"/>
    <property type="match status" value="1"/>
</dbReference>
<comment type="caution">
    <text evidence="9">The sequence shown here is derived from an EMBL/GenBank/DDBJ whole genome shotgun (WGS) entry which is preliminary data.</text>
</comment>
<proteinExistence type="predicted"/>
<dbReference type="RefSeq" id="WP_380115447.1">
    <property type="nucleotide sequence ID" value="NZ_JBHSIU010000014.1"/>
</dbReference>
<evidence type="ECO:0000256" key="4">
    <source>
        <dbReference type="ARBA" id="ARBA00022692"/>
    </source>
</evidence>
<keyword evidence="6 7" id="KW-0472">Membrane</keyword>
<feature type="transmembrane region" description="Helical" evidence="7">
    <location>
        <begin position="70"/>
        <end position="89"/>
    </location>
</feature>
<feature type="transmembrane region" description="Helical" evidence="7">
    <location>
        <begin position="241"/>
        <end position="259"/>
    </location>
</feature>
<dbReference type="SUPFAM" id="SSF103473">
    <property type="entry name" value="MFS general substrate transporter"/>
    <property type="match status" value="1"/>
</dbReference>
<feature type="transmembrane region" description="Helical" evidence="7">
    <location>
        <begin position="266"/>
        <end position="288"/>
    </location>
</feature>
<dbReference type="PANTHER" id="PTHR23513:SF11">
    <property type="entry name" value="STAPHYLOFERRIN A TRANSPORTER"/>
    <property type="match status" value="1"/>
</dbReference>
<sequence>MTRTYWRLWSATGLSSTGEGAYVAAMPLLAVTVTTDPRLVSLVAAAAYLPWLLVSLPAGALVDRRDRTTLMWRAQLAQIVVVGVFLASGRSGVPTLVVTAFALGSCAVVYSTAAQAVLPELVARPLLHRANGHQQTAIVAGQLFIGPPLGGLLFALATWWPFVAYATALVLSAGLLAGLPARAAVRTSRPSTWDGVRWLARQRLLRTLAVLVSVNMCCGQLANTVLVLLATRTLHVDAHGYGLLLAAAALGGVAGGLAAGRLAGRVGAVPALIGALAVNAAAILGAGASPTVPLLGVCLAVNGLATTTWNVVTAGLRQELVPADLLGRVVGSTRMLGWGLVPAGTVIGGLIAHRYGLRAPYLVAGTVRAVAVALAVPALLHSRRAL</sequence>
<evidence type="ECO:0000313" key="9">
    <source>
        <dbReference type="EMBL" id="MFC4999114.1"/>
    </source>
</evidence>
<dbReference type="InterPro" id="IPR010290">
    <property type="entry name" value="TM_effector"/>
</dbReference>
<accession>A0ABV9VTJ1</accession>
<organism evidence="9 10">
    <name type="scientific">Dactylosporangium cerinum</name>
    <dbReference type="NCBI Taxonomy" id="1434730"/>
    <lineage>
        <taxon>Bacteria</taxon>
        <taxon>Bacillati</taxon>
        <taxon>Actinomycetota</taxon>
        <taxon>Actinomycetes</taxon>
        <taxon>Micromonosporales</taxon>
        <taxon>Micromonosporaceae</taxon>
        <taxon>Dactylosporangium</taxon>
    </lineage>
</organism>